<dbReference type="Proteomes" id="UP000198778">
    <property type="component" value="Unassembled WGS sequence"/>
</dbReference>
<gene>
    <name evidence="2" type="ORF">SAMN04488053_101594</name>
</gene>
<dbReference type="InterPro" id="IPR048427">
    <property type="entry name" value="YpoC"/>
</dbReference>
<dbReference type="EMBL" id="FNIL01000001">
    <property type="protein sequence ID" value="SDN36264.1"/>
    <property type="molecule type" value="Genomic_DNA"/>
</dbReference>
<sequence>MRECIIPESFIKLPFHTPGTSINTTSKLWETDVPFIEDICKIQLPAPEDTWVLFFSTWDKEKNLIKSGNSRGLVVCWLARFIQLFHYIEGRHVQSITQGLLFLNYHKSSPWNVEERIAFIMENPGHFTRQIEIIKLIEESQYRIKRYISSKE</sequence>
<dbReference type="AlphaFoldDB" id="A0A1H0ASE0"/>
<evidence type="ECO:0000259" key="1">
    <source>
        <dbReference type="Pfam" id="PF21747"/>
    </source>
</evidence>
<proteinExistence type="predicted"/>
<protein>
    <recommendedName>
        <fullName evidence="1">YpoC-like domain-containing protein</fullName>
    </recommendedName>
</protein>
<accession>A0A1H0ASE0</accession>
<feature type="domain" description="YpoC-like" evidence="1">
    <location>
        <begin position="56"/>
        <end position="147"/>
    </location>
</feature>
<organism evidence="2 3">
    <name type="scientific">Alkalicoccus daliensis</name>
    <dbReference type="NCBI Taxonomy" id="745820"/>
    <lineage>
        <taxon>Bacteria</taxon>
        <taxon>Bacillati</taxon>
        <taxon>Bacillota</taxon>
        <taxon>Bacilli</taxon>
        <taxon>Bacillales</taxon>
        <taxon>Bacillaceae</taxon>
        <taxon>Alkalicoccus</taxon>
    </lineage>
</organism>
<dbReference type="Pfam" id="PF21747">
    <property type="entry name" value="YpoC"/>
    <property type="match status" value="1"/>
</dbReference>
<dbReference type="STRING" id="745820.SAMN04488053_101594"/>
<reference evidence="3" key="1">
    <citation type="submission" date="2016-10" db="EMBL/GenBank/DDBJ databases">
        <authorList>
            <person name="Varghese N."/>
            <person name="Submissions S."/>
        </authorList>
    </citation>
    <scope>NUCLEOTIDE SEQUENCE [LARGE SCALE GENOMIC DNA]</scope>
    <source>
        <strain evidence="3">CGMCC 1.10369</strain>
    </source>
</reference>
<keyword evidence="3" id="KW-1185">Reference proteome</keyword>
<evidence type="ECO:0000313" key="3">
    <source>
        <dbReference type="Proteomes" id="UP000198778"/>
    </source>
</evidence>
<dbReference type="RefSeq" id="WP_090840410.1">
    <property type="nucleotide sequence ID" value="NZ_FNIL01000001.1"/>
</dbReference>
<evidence type="ECO:0000313" key="2">
    <source>
        <dbReference type="EMBL" id="SDN36264.1"/>
    </source>
</evidence>
<name>A0A1H0ASE0_9BACI</name>